<gene>
    <name evidence="2" type="ORF">AAY42_14020</name>
</gene>
<dbReference type="AlphaFoldDB" id="A0A0Q1C123"/>
<evidence type="ECO:0000313" key="3">
    <source>
        <dbReference type="Proteomes" id="UP000050827"/>
    </source>
</evidence>
<keyword evidence="1" id="KW-0812">Transmembrane</keyword>
<comment type="caution">
    <text evidence="2">The sequence shown here is derived from an EMBL/GenBank/DDBJ whole genome shotgun (WGS) entry which is preliminary data.</text>
</comment>
<evidence type="ECO:0000256" key="1">
    <source>
        <dbReference type="SAM" id="Phobius"/>
    </source>
</evidence>
<protein>
    <recommendedName>
        <fullName evidence="4">Histidine kinase</fullName>
    </recommendedName>
</protein>
<evidence type="ECO:0000313" key="2">
    <source>
        <dbReference type="EMBL" id="KQC30880.1"/>
    </source>
</evidence>
<keyword evidence="1" id="KW-0472">Membrane</keyword>
<sequence length="119" mass="13614">MELAIQREIEVNELKENLERAFPNYKIKYAPLNKKTLRVIDGMNQVVVGTKKQKLIYAGNINMMDLRILIPFILLMGLFVIGGVVFAIVMMQIKKKDYKAMEEEIGNHIASTIIHANHS</sequence>
<dbReference type="Proteomes" id="UP000050827">
    <property type="component" value="Unassembled WGS sequence"/>
</dbReference>
<evidence type="ECO:0008006" key="4">
    <source>
        <dbReference type="Google" id="ProtNLM"/>
    </source>
</evidence>
<organism evidence="2 3">
    <name type="scientific">Flagellimonas eckloniae</name>
    <dbReference type="NCBI Taxonomy" id="346185"/>
    <lineage>
        <taxon>Bacteria</taxon>
        <taxon>Pseudomonadati</taxon>
        <taxon>Bacteroidota</taxon>
        <taxon>Flavobacteriia</taxon>
        <taxon>Flavobacteriales</taxon>
        <taxon>Flavobacteriaceae</taxon>
        <taxon>Flagellimonas</taxon>
    </lineage>
</organism>
<dbReference type="RefSeq" id="WP_055396299.1">
    <property type="nucleotide sequence ID" value="NZ_LCTZ01000002.1"/>
</dbReference>
<dbReference type="OrthoDB" id="1444633at2"/>
<reference evidence="2 3" key="1">
    <citation type="submission" date="2015-04" db="EMBL/GenBank/DDBJ databases">
        <title>Complete genome of flavobacterium.</title>
        <authorList>
            <person name="Kwon Y.M."/>
            <person name="Kim S.-J."/>
        </authorList>
    </citation>
    <scope>NUCLEOTIDE SEQUENCE [LARGE SCALE GENOMIC DNA]</scope>
    <source>
        <strain evidence="2 3">DK169</strain>
    </source>
</reference>
<keyword evidence="1" id="KW-1133">Transmembrane helix</keyword>
<keyword evidence="3" id="KW-1185">Reference proteome</keyword>
<accession>A0A0Q1C123</accession>
<dbReference type="STRING" id="346185.AAY42_14020"/>
<proteinExistence type="predicted"/>
<feature type="transmembrane region" description="Helical" evidence="1">
    <location>
        <begin position="68"/>
        <end position="91"/>
    </location>
</feature>
<dbReference type="EMBL" id="LCTZ01000002">
    <property type="protein sequence ID" value="KQC30880.1"/>
    <property type="molecule type" value="Genomic_DNA"/>
</dbReference>
<name>A0A0Q1C123_9FLAO</name>